<keyword evidence="3" id="KW-1185">Reference proteome</keyword>
<dbReference type="EMBL" id="JAAAIN010001044">
    <property type="protein sequence ID" value="KAG0307793.1"/>
    <property type="molecule type" value="Genomic_DNA"/>
</dbReference>
<proteinExistence type="predicted"/>
<dbReference type="OrthoDB" id="2416573at2759"/>
<feature type="region of interest" description="Disordered" evidence="1">
    <location>
        <begin position="142"/>
        <end position="165"/>
    </location>
</feature>
<dbReference type="AlphaFoldDB" id="A0A9P6UK74"/>
<name>A0A9P6UK74_9FUNG</name>
<protein>
    <submittedName>
        <fullName evidence="2">Uncharacterized protein</fullName>
    </submittedName>
</protein>
<organism evidence="2 3">
    <name type="scientific">Linnemannia gamsii</name>
    <dbReference type="NCBI Taxonomy" id="64522"/>
    <lineage>
        <taxon>Eukaryota</taxon>
        <taxon>Fungi</taxon>
        <taxon>Fungi incertae sedis</taxon>
        <taxon>Mucoromycota</taxon>
        <taxon>Mortierellomycotina</taxon>
        <taxon>Mortierellomycetes</taxon>
        <taxon>Mortierellales</taxon>
        <taxon>Mortierellaceae</taxon>
        <taxon>Linnemannia</taxon>
    </lineage>
</organism>
<evidence type="ECO:0000256" key="1">
    <source>
        <dbReference type="SAM" id="MobiDB-lite"/>
    </source>
</evidence>
<reference evidence="2" key="1">
    <citation type="journal article" date="2020" name="Fungal Divers.">
        <title>Resolving the Mortierellaceae phylogeny through synthesis of multi-gene phylogenetics and phylogenomics.</title>
        <authorList>
            <person name="Vandepol N."/>
            <person name="Liber J."/>
            <person name="Desiro A."/>
            <person name="Na H."/>
            <person name="Kennedy M."/>
            <person name="Barry K."/>
            <person name="Grigoriev I.V."/>
            <person name="Miller A.N."/>
            <person name="O'Donnell K."/>
            <person name="Stajich J.E."/>
            <person name="Bonito G."/>
        </authorList>
    </citation>
    <scope>NUCLEOTIDE SEQUENCE</scope>
    <source>
        <strain evidence="2">NVP60</strain>
    </source>
</reference>
<comment type="caution">
    <text evidence="2">The sequence shown here is derived from an EMBL/GenBank/DDBJ whole genome shotgun (WGS) entry which is preliminary data.</text>
</comment>
<dbReference type="Proteomes" id="UP000823405">
    <property type="component" value="Unassembled WGS sequence"/>
</dbReference>
<accession>A0A9P6UK74</accession>
<evidence type="ECO:0000313" key="3">
    <source>
        <dbReference type="Proteomes" id="UP000823405"/>
    </source>
</evidence>
<gene>
    <name evidence="2" type="ORF">BGZ97_000282</name>
</gene>
<feature type="non-terminal residue" evidence="2">
    <location>
        <position position="194"/>
    </location>
</feature>
<sequence>MQQQPKTQLQLHIEQQQLYTEKDVGSLQMCPPISVPSQEFSPTMISLPYHYPTKALLNRPGIPLTQLSMDFSAYRSVSFDRLSSPEAPSPISDPGCFDVTTDDEAATGCYSTMMMPSRMHPNSNNNNSNKNDTIAMEQLNISGLTSTTSPRRRRRTPPSLVHKSAPTATLEQIMLLSPNATAALTAGPTMMLTS</sequence>
<evidence type="ECO:0000313" key="2">
    <source>
        <dbReference type="EMBL" id="KAG0307793.1"/>
    </source>
</evidence>